<dbReference type="AlphaFoldDB" id="A0A0C3FZ47"/>
<dbReference type="HOGENOM" id="CLU_2979896_0_0_1"/>
<proteinExistence type="predicted"/>
<dbReference type="EMBL" id="KN832986">
    <property type="protein sequence ID" value="KIM85009.1"/>
    <property type="molecule type" value="Genomic_DNA"/>
</dbReference>
<sequence length="58" mass="6608">MRFRTRGCQVFALTYWPWISLHTGVSNKQLIKVSDQGLFGHSKTCLSLNSQHPPSLAY</sequence>
<accession>A0A0C3FZ47</accession>
<organism evidence="1 2">
    <name type="scientific">Piloderma croceum (strain F 1598)</name>
    <dbReference type="NCBI Taxonomy" id="765440"/>
    <lineage>
        <taxon>Eukaryota</taxon>
        <taxon>Fungi</taxon>
        <taxon>Dikarya</taxon>
        <taxon>Basidiomycota</taxon>
        <taxon>Agaricomycotina</taxon>
        <taxon>Agaricomycetes</taxon>
        <taxon>Agaricomycetidae</taxon>
        <taxon>Atheliales</taxon>
        <taxon>Atheliaceae</taxon>
        <taxon>Piloderma</taxon>
    </lineage>
</organism>
<evidence type="ECO:0000313" key="2">
    <source>
        <dbReference type="Proteomes" id="UP000054166"/>
    </source>
</evidence>
<name>A0A0C3FZ47_PILCF</name>
<keyword evidence="2" id="KW-1185">Reference proteome</keyword>
<protein>
    <submittedName>
        <fullName evidence="1">Uncharacterized protein</fullName>
    </submittedName>
</protein>
<dbReference type="Proteomes" id="UP000054166">
    <property type="component" value="Unassembled WGS sequence"/>
</dbReference>
<reference evidence="2" key="2">
    <citation type="submission" date="2015-01" db="EMBL/GenBank/DDBJ databases">
        <title>Evolutionary Origins and Diversification of the Mycorrhizal Mutualists.</title>
        <authorList>
            <consortium name="DOE Joint Genome Institute"/>
            <consortium name="Mycorrhizal Genomics Consortium"/>
            <person name="Kohler A."/>
            <person name="Kuo A."/>
            <person name="Nagy L.G."/>
            <person name="Floudas D."/>
            <person name="Copeland A."/>
            <person name="Barry K.W."/>
            <person name="Cichocki N."/>
            <person name="Veneault-Fourrey C."/>
            <person name="LaButti K."/>
            <person name="Lindquist E.A."/>
            <person name="Lipzen A."/>
            <person name="Lundell T."/>
            <person name="Morin E."/>
            <person name="Murat C."/>
            <person name="Riley R."/>
            <person name="Ohm R."/>
            <person name="Sun H."/>
            <person name="Tunlid A."/>
            <person name="Henrissat B."/>
            <person name="Grigoriev I.V."/>
            <person name="Hibbett D.S."/>
            <person name="Martin F."/>
        </authorList>
    </citation>
    <scope>NUCLEOTIDE SEQUENCE [LARGE SCALE GENOMIC DNA]</scope>
    <source>
        <strain evidence="2">F 1598</strain>
    </source>
</reference>
<dbReference type="InParanoid" id="A0A0C3FZ47"/>
<gene>
    <name evidence="1" type="ORF">PILCRDRAFT_817848</name>
</gene>
<evidence type="ECO:0000313" key="1">
    <source>
        <dbReference type="EMBL" id="KIM85009.1"/>
    </source>
</evidence>
<reference evidence="1 2" key="1">
    <citation type="submission" date="2014-04" db="EMBL/GenBank/DDBJ databases">
        <authorList>
            <consortium name="DOE Joint Genome Institute"/>
            <person name="Kuo A."/>
            <person name="Tarkka M."/>
            <person name="Buscot F."/>
            <person name="Kohler A."/>
            <person name="Nagy L.G."/>
            <person name="Floudas D."/>
            <person name="Copeland A."/>
            <person name="Barry K.W."/>
            <person name="Cichocki N."/>
            <person name="Veneault-Fourrey C."/>
            <person name="LaButti K."/>
            <person name="Lindquist E.A."/>
            <person name="Lipzen A."/>
            <person name="Lundell T."/>
            <person name="Morin E."/>
            <person name="Murat C."/>
            <person name="Sun H."/>
            <person name="Tunlid A."/>
            <person name="Henrissat B."/>
            <person name="Grigoriev I.V."/>
            <person name="Hibbett D.S."/>
            <person name="Martin F."/>
            <person name="Nordberg H.P."/>
            <person name="Cantor M.N."/>
            <person name="Hua S.X."/>
        </authorList>
    </citation>
    <scope>NUCLEOTIDE SEQUENCE [LARGE SCALE GENOMIC DNA]</scope>
    <source>
        <strain evidence="1 2">F 1598</strain>
    </source>
</reference>